<comment type="caution">
    <text evidence="1">The sequence shown here is derived from an EMBL/GenBank/DDBJ whole genome shotgun (WGS) entry which is preliminary data.</text>
</comment>
<gene>
    <name evidence="2" type="ORF">BYL167_LOCUS39293</name>
    <name evidence="1" type="ORF">CJN711_LOCUS36645</name>
</gene>
<sequence length="80" mass="9301">MKHKQSETLMAVKAATPSIDDKPCQKQMLTKLDRLMRENTCSYILQFYGALCHEAIILNRIWSKPERIDPIEITGDDYDE</sequence>
<protein>
    <submittedName>
        <fullName evidence="1">Uncharacterized protein</fullName>
    </submittedName>
</protein>
<reference evidence="1" key="1">
    <citation type="submission" date="2021-02" db="EMBL/GenBank/DDBJ databases">
        <authorList>
            <person name="Nowell W R."/>
        </authorList>
    </citation>
    <scope>NUCLEOTIDE SEQUENCE</scope>
</reference>
<dbReference type="Proteomes" id="UP000663855">
    <property type="component" value="Unassembled WGS sequence"/>
</dbReference>
<dbReference type="AlphaFoldDB" id="A0A816BND2"/>
<evidence type="ECO:0000313" key="2">
    <source>
        <dbReference type="EMBL" id="CAF4580739.1"/>
    </source>
</evidence>
<accession>A0A816BND2</accession>
<dbReference type="EMBL" id="CAJOBH010094139">
    <property type="protein sequence ID" value="CAF4580739.1"/>
    <property type="molecule type" value="Genomic_DNA"/>
</dbReference>
<organism evidence="1 3">
    <name type="scientific">Rotaria magnacalcarata</name>
    <dbReference type="NCBI Taxonomy" id="392030"/>
    <lineage>
        <taxon>Eukaryota</taxon>
        <taxon>Metazoa</taxon>
        <taxon>Spiralia</taxon>
        <taxon>Gnathifera</taxon>
        <taxon>Rotifera</taxon>
        <taxon>Eurotatoria</taxon>
        <taxon>Bdelloidea</taxon>
        <taxon>Philodinida</taxon>
        <taxon>Philodinidae</taxon>
        <taxon>Rotaria</taxon>
    </lineage>
</organism>
<evidence type="ECO:0000313" key="3">
    <source>
        <dbReference type="Proteomes" id="UP000663855"/>
    </source>
</evidence>
<dbReference type="Gene3D" id="3.30.200.20">
    <property type="entry name" value="Phosphorylase Kinase, domain 1"/>
    <property type="match status" value="1"/>
</dbReference>
<dbReference type="EMBL" id="CAJNOV010017757">
    <property type="protein sequence ID" value="CAF1612120.1"/>
    <property type="molecule type" value="Genomic_DNA"/>
</dbReference>
<name>A0A816BND2_9BILA</name>
<dbReference type="Proteomes" id="UP000681967">
    <property type="component" value="Unassembled WGS sequence"/>
</dbReference>
<proteinExistence type="predicted"/>
<evidence type="ECO:0000313" key="1">
    <source>
        <dbReference type="EMBL" id="CAF1612120.1"/>
    </source>
</evidence>